<dbReference type="Proteomes" id="UP001174997">
    <property type="component" value="Unassembled WGS sequence"/>
</dbReference>
<evidence type="ECO:0000313" key="2">
    <source>
        <dbReference type="Proteomes" id="UP001174997"/>
    </source>
</evidence>
<name>A0AA39ZLY5_9PEZI</name>
<reference evidence="1" key="1">
    <citation type="submission" date="2023-06" db="EMBL/GenBank/DDBJ databases">
        <title>Genome-scale phylogeny and comparative genomics of the fungal order Sordariales.</title>
        <authorList>
            <consortium name="Lawrence Berkeley National Laboratory"/>
            <person name="Hensen N."/>
            <person name="Bonometti L."/>
            <person name="Westerberg I."/>
            <person name="Brannstrom I.O."/>
            <person name="Guillou S."/>
            <person name="Cros-Aarteil S."/>
            <person name="Calhoun S."/>
            <person name="Haridas S."/>
            <person name="Kuo A."/>
            <person name="Mondo S."/>
            <person name="Pangilinan J."/>
            <person name="Riley R."/>
            <person name="Labutti K."/>
            <person name="Andreopoulos B."/>
            <person name="Lipzen A."/>
            <person name="Chen C."/>
            <person name="Yanf M."/>
            <person name="Daum C."/>
            <person name="Ng V."/>
            <person name="Clum A."/>
            <person name="Steindorff A."/>
            <person name="Ohm R."/>
            <person name="Martin F."/>
            <person name="Silar P."/>
            <person name="Natvig D."/>
            <person name="Lalanne C."/>
            <person name="Gautier V."/>
            <person name="Ament-Velasquez S.L."/>
            <person name="Kruys A."/>
            <person name="Hutchinson M.I."/>
            <person name="Powell A.J."/>
            <person name="Barry K."/>
            <person name="Miller A.N."/>
            <person name="Grigoriev I.V."/>
            <person name="Debuchy R."/>
            <person name="Gladieux P."/>
            <person name="Thoren M.H."/>
            <person name="Johannesson H."/>
        </authorList>
    </citation>
    <scope>NUCLEOTIDE SEQUENCE</scope>
    <source>
        <strain evidence="1">CBS 307.81</strain>
    </source>
</reference>
<protein>
    <recommendedName>
        <fullName evidence="3">F-box domain-containing protein</fullName>
    </recommendedName>
</protein>
<gene>
    <name evidence="1" type="ORF">QBC41DRAFT_352601</name>
</gene>
<accession>A0AA39ZLY5</accession>
<dbReference type="EMBL" id="JAULSY010000006">
    <property type="protein sequence ID" value="KAK0673393.1"/>
    <property type="molecule type" value="Genomic_DNA"/>
</dbReference>
<comment type="caution">
    <text evidence="1">The sequence shown here is derived from an EMBL/GenBank/DDBJ whole genome shotgun (WGS) entry which is preliminary data.</text>
</comment>
<evidence type="ECO:0008006" key="3">
    <source>
        <dbReference type="Google" id="ProtNLM"/>
    </source>
</evidence>
<organism evidence="1 2">
    <name type="scientific">Cercophora samala</name>
    <dbReference type="NCBI Taxonomy" id="330535"/>
    <lineage>
        <taxon>Eukaryota</taxon>
        <taxon>Fungi</taxon>
        <taxon>Dikarya</taxon>
        <taxon>Ascomycota</taxon>
        <taxon>Pezizomycotina</taxon>
        <taxon>Sordariomycetes</taxon>
        <taxon>Sordariomycetidae</taxon>
        <taxon>Sordariales</taxon>
        <taxon>Lasiosphaeriaceae</taxon>
        <taxon>Cercophora</taxon>
    </lineage>
</organism>
<dbReference type="AlphaFoldDB" id="A0AA39ZLY5"/>
<evidence type="ECO:0000313" key="1">
    <source>
        <dbReference type="EMBL" id="KAK0673393.1"/>
    </source>
</evidence>
<sequence length="371" mass="41372">MQLLSQIVGQSMVVAVPTMGMGRGVKRRLVLDEMPVEIVVEIGTNLDFEGFGNLVLGSSFMRCILRKYWRSILPFIIEREFGPVGLFFQALSTAEVAGVENGRVSARELLGRLSPAGGDGGGGGGGRDRELDRMMNFCRSIKLWEGEFQRLRFYDCEVEHIRLMTDKERERFRRGLYIWTWFARVHHSGRQSRGTTEAVSFMRRFSTTELHELNDVWETVWAAVGREVCPAVSKVMEVIGDTALAEGVGWGDGEENVQILGTMMKLGPGDLLRLLRGRIEDSTEVLSIALLSVKHEREKMTGMVRTAFPVEGFPGRYGGVLDHETAEGEELRAVHGADGGRDWCHSGRYGRGNDVSVLGGVREGRLIASRY</sequence>
<proteinExistence type="predicted"/>
<keyword evidence="2" id="KW-1185">Reference proteome</keyword>